<dbReference type="EMBL" id="QQBB01000005">
    <property type="protein sequence ID" value="RDI58902.1"/>
    <property type="molecule type" value="Genomic_DNA"/>
</dbReference>
<evidence type="ECO:0000313" key="2">
    <source>
        <dbReference type="EMBL" id="RDI58902.1"/>
    </source>
</evidence>
<sequence length="358" mass="37399">MPRHLRLAFALAPLAIAAPALAQQKPQAAAQVQPLKQFKDWTVGCDNARTCTALGLAPDDGTMGPYVRISRGGTADAAPTISFAMVLDDGVQVASPGLKLTLDGKDIPGLPAQPLKAGIDDDVVRAELPAGQAEAFVAALRNGTRLNVQLLDGSKEAASGAISLAGSAAALLYMDDQQKRVGTVTALARKGDAPASAIPPVPELPVVAAKRMTDLSKAKQPRPAGIARPKGEFCKEYPDMVIGLSAGQTLWGLCSDAAAYNFDYRFFVAGQGRPKPAAFMAPGLVQERDAGVLTSPALSDDGMTLGSFAKGRGLGDCGVLAEWAWDGAAFRLMRATMMDSCRGVLADDWPVLFQARRG</sequence>
<feature type="chain" id="PRO_5016884345" evidence="1">
    <location>
        <begin position="23"/>
        <end position="358"/>
    </location>
</feature>
<proteinExistence type="predicted"/>
<dbReference type="Pfam" id="PF06674">
    <property type="entry name" value="DUF1176"/>
    <property type="match status" value="1"/>
</dbReference>
<evidence type="ECO:0000256" key="1">
    <source>
        <dbReference type="SAM" id="SignalP"/>
    </source>
</evidence>
<keyword evidence="3" id="KW-1185">Reference proteome</keyword>
<evidence type="ECO:0000313" key="3">
    <source>
        <dbReference type="Proteomes" id="UP000254925"/>
    </source>
</evidence>
<keyword evidence="1" id="KW-0732">Signal</keyword>
<gene>
    <name evidence="2" type="ORF">DES45_105428</name>
</gene>
<dbReference type="AlphaFoldDB" id="A0A370HJZ7"/>
<accession>A0A370HJZ7</accession>
<dbReference type="RefSeq" id="WP_114770878.1">
    <property type="nucleotide sequence ID" value="NZ_QQBB01000005.1"/>
</dbReference>
<protein>
    <submittedName>
        <fullName evidence="2">Invasion protein IalB</fullName>
    </submittedName>
</protein>
<dbReference type="InterPro" id="IPR038696">
    <property type="entry name" value="IalB_sf"/>
</dbReference>
<feature type="signal peptide" evidence="1">
    <location>
        <begin position="1"/>
        <end position="22"/>
    </location>
</feature>
<comment type="caution">
    <text evidence="2">The sequence shown here is derived from an EMBL/GenBank/DDBJ whole genome shotgun (WGS) entry which is preliminary data.</text>
</comment>
<dbReference type="InterPro" id="IPR009560">
    <property type="entry name" value="DUF1176"/>
</dbReference>
<organism evidence="2 3">
    <name type="scientific">Microvirga subterranea</name>
    <dbReference type="NCBI Taxonomy" id="186651"/>
    <lineage>
        <taxon>Bacteria</taxon>
        <taxon>Pseudomonadati</taxon>
        <taxon>Pseudomonadota</taxon>
        <taxon>Alphaproteobacteria</taxon>
        <taxon>Hyphomicrobiales</taxon>
        <taxon>Methylobacteriaceae</taxon>
        <taxon>Microvirga</taxon>
    </lineage>
</organism>
<reference evidence="2 3" key="1">
    <citation type="submission" date="2018-07" db="EMBL/GenBank/DDBJ databases">
        <title>Genomic Encyclopedia of Type Strains, Phase IV (KMG-IV): sequencing the most valuable type-strain genomes for metagenomic binning, comparative biology and taxonomic classification.</title>
        <authorList>
            <person name="Goeker M."/>
        </authorList>
    </citation>
    <scope>NUCLEOTIDE SEQUENCE [LARGE SCALE GENOMIC DNA]</scope>
    <source>
        <strain evidence="2 3">DSM 14364</strain>
    </source>
</reference>
<dbReference type="Proteomes" id="UP000254925">
    <property type="component" value="Unassembled WGS sequence"/>
</dbReference>
<name>A0A370HJZ7_9HYPH</name>
<dbReference type="OrthoDB" id="330924at2"/>
<dbReference type="Gene3D" id="2.60.40.1880">
    <property type="entry name" value="Invasion associated locus B (IalB) protein"/>
    <property type="match status" value="1"/>
</dbReference>